<proteinExistence type="predicted"/>
<evidence type="ECO:0008006" key="5">
    <source>
        <dbReference type="Google" id="ProtNLM"/>
    </source>
</evidence>
<reference evidence="3 4" key="2">
    <citation type="submission" date="2011-11" db="EMBL/GenBank/DDBJ databases">
        <authorList>
            <consortium name="US DOE Joint Genome Institute"/>
            <person name="Lucas S."/>
            <person name="Han J."/>
            <person name="Lapidus A."/>
            <person name="Cheng J.-F."/>
            <person name="Goodwin L."/>
            <person name="Pitluck S."/>
            <person name="Peters L."/>
            <person name="Ovchinnikova G."/>
            <person name="Zhang X."/>
            <person name="Detter J.C."/>
            <person name="Han C."/>
            <person name="Tapia R."/>
            <person name="Land M."/>
            <person name="Hauser L."/>
            <person name="Kyrpides N."/>
            <person name="Ivanova N."/>
            <person name="Pagani I."/>
            <person name="Vogl K."/>
            <person name="Liu Z."/>
            <person name="Overmann J."/>
            <person name="Frigaard N.-U."/>
            <person name="Bryant D."/>
            <person name="Woyke T."/>
        </authorList>
    </citation>
    <scope>NUCLEOTIDE SEQUENCE [LARGE SCALE GENOMIC DNA]</scope>
    <source>
        <strain evidence="3 4">970</strain>
    </source>
</reference>
<gene>
    <name evidence="3" type="ORF">Thi970DRAFT_04132</name>
</gene>
<dbReference type="OrthoDB" id="7067012at2"/>
<dbReference type="STRING" id="631362.Thi970DRAFT_04132"/>
<sequence>MNHSTTSIATLVGVALAGSIGLAQAEGNPFAAQDMDAGYMQLAEADSDGKSGEGKCGGSSSDADDAKGGEGKCGSSDSDEDGDKDEAKGGEGKCGSGN</sequence>
<dbReference type="HOGENOM" id="CLU_128743_0_1_6"/>
<dbReference type="AlphaFoldDB" id="H8Z587"/>
<dbReference type="eggNOG" id="COG3767">
    <property type="taxonomic scope" value="Bacteria"/>
</dbReference>
<keyword evidence="4" id="KW-1185">Reference proteome</keyword>
<feature type="region of interest" description="Disordered" evidence="1">
    <location>
        <begin position="42"/>
        <end position="98"/>
    </location>
</feature>
<organism evidence="3 4">
    <name type="scientific">Thiorhodovibrio frisius</name>
    <dbReference type="NCBI Taxonomy" id="631362"/>
    <lineage>
        <taxon>Bacteria</taxon>
        <taxon>Pseudomonadati</taxon>
        <taxon>Pseudomonadota</taxon>
        <taxon>Gammaproteobacteria</taxon>
        <taxon>Chromatiales</taxon>
        <taxon>Chromatiaceae</taxon>
        <taxon>Thiorhodovibrio</taxon>
    </lineage>
</organism>
<accession>H8Z587</accession>
<keyword evidence="2" id="KW-0732">Signal</keyword>
<feature type="chain" id="PRO_5003618085" description="Low-complexity protein" evidence="2">
    <location>
        <begin position="26"/>
        <end position="98"/>
    </location>
</feature>
<reference evidence="4" key="1">
    <citation type="submission" date="2011-06" db="EMBL/GenBank/DDBJ databases">
        <authorList>
            <consortium name="US DOE Joint Genome Institute (JGI-PGF)"/>
            <person name="Lucas S."/>
            <person name="Han J."/>
            <person name="Lapidus A."/>
            <person name="Cheng J.-F."/>
            <person name="Goodwin L."/>
            <person name="Pitluck S."/>
            <person name="Peters L."/>
            <person name="Land M.L."/>
            <person name="Hauser L."/>
            <person name="Vogl K."/>
            <person name="Liu Z."/>
            <person name="Overmann J."/>
            <person name="Frigaard N.-U."/>
            <person name="Bryant D.A."/>
            <person name="Woyke T.J."/>
        </authorList>
    </citation>
    <scope>NUCLEOTIDE SEQUENCE [LARGE SCALE GENOMIC DNA]</scope>
    <source>
        <strain evidence="4">970</strain>
    </source>
</reference>
<dbReference type="EMBL" id="JH603170">
    <property type="protein sequence ID" value="EIC20494.1"/>
    <property type="molecule type" value="Genomic_DNA"/>
</dbReference>
<dbReference type="Proteomes" id="UP000002964">
    <property type="component" value="Unassembled WGS sequence"/>
</dbReference>
<protein>
    <recommendedName>
        <fullName evidence="5">Low-complexity protein</fullName>
    </recommendedName>
</protein>
<evidence type="ECO:0000313" key="4">
    <source>
        <dbReference type="Proteomes" id="UP000002964"/>
    </source>
</evidence>
<feature type="signal peptide" evidence="2">
    <location>
        <begin position="1"/>
        <end position="25"/>
    </location>
</feature>
<evidence type="ECO:0000256" key="2">
    <source>
        <dbReference type="SAM" id="SignalP"/>
    </source>
</evidence>
<dbReference type="RefSeq" id="WP_009150897.1">
    <property type="nucleotide sequence ID" value="NZ_CP121471.1"/>
</dbReference>
<evidence type="ECO:0000313" key="3">
    <source>
        <dbReference type="EMBL" id="EIC20494.1"/>
    </source>
</evidence>
<name>H8Z587_9GAMM</name>
<evidence type="ECO:0000256" key="1">
    <source>
        <dbReference type="SAM" id="MobiDB-lite"/>
    </source>
</evidence>